<accession>A0A645CSX8</accession>
<evidence type="ECO:0000313" key="1">
    <source>
        <dbReference type="EMBL" id="MPM80004.1"/>
    </source>
</evidence>
<sequence length="59" mass="6149">MQQGLADAGRAALVNNMGKVLIAEVAHGGQDRVRGGLAEGAQRVVLDVEAELLKLVKVL</sequence>
<dbReference type="AlphaFoldDB" id="A0A645CSX8"/>
<reference evidence="1" key="1">
    <citation type="submission" date="2019-08" db="EMBL/GenBank/DDBJ databases">
        <authorList>
            <person name="Kucharzyk K."/>
            <person name="Murdoch R.W."/>
            <person name="Higgins S."/>
            <person name="Loffler F."/>
        </authorList>
    </citation>
    <scope>NUCLEOTIDE SEQUENCE</scope>
</reference>
<comment type="caution">
    <text evidence="1">The sequence shown here is derived from an EMBL/GenBank/DDBJ whole genome shotgun (WGS) entry which is preliminary data.</text>
</comment>
<dbReference type="EMBL" id="VSSQ01029749">
    <property type="protein sequence ID" value="MPM80004.1"/>
    <property type="molecule type" value="Genomic_DNA"/>
</dbReference>
<protein>
    <submittedName>
        <fullName evidence="1">Uncharacterized protein</fullName>
    </submittedName>
</protein>
<gene>
    <name evidence="1" type="ORF">SDC9_127047</name>
</gene>
<organism evidence="1">
    <name type="scientific">bioreactor metagenome</name>
    <dbReference type="NCBI Taxonomy" id="1076179"/>
    <lineage>
        <taxon>unclassified sequences</taxon>
        <taxon>metagenomes</taxon>
        <taxon>ecological metagenomes</taxon>
    </lineage>
</organism>
<name>A0A645CSX8_9ZZZZ</name>
<proteinExistence type="predicted"/>